<dbReference type="GO" id="GO:0019706">
    <property type="term" value="F:protein-cysteine S-palmitoyltransferase activity"/>
    <property type="evidence" value="ECO:0007669"/>
    <property type="project" value="UniProtKB-EC"/>
</dbReference>
<feature type="transmembrane region" description="Helical" evidence="11">
    <location>
        <begin position="215"/>
        <end position="234"/>
    </location>
</feature>
<comment type="similarity">
    <text evidence="9">Belongs to the DHHC palmitoyltransferase family. PFA5 subfamily.</text>
</comment>
<keyword evidence="15" id="KW-1185">Reference proteome</keyword>
<protein>
    <recommendedName>
        <fullName evidence="11">Palmitoyltransferase</fullName>
        <ecNumber evidence="11">2.3.1.225</ecNumber>
    </recommendedName>
</protein>
<evidence type="ECO:0000256" key="5">
    <source>
        <dbReference type="ARBA" id="ARBA00023136"/>
    </source>
</evidence>
<comment type="catalytic activity">
    <reaction evidence="10 11">
        <text>L-cysteinyl-[protein] + hexadecanoyl-CoA = S-hexadecanoyl-L-cysteinyl-[protein] + CoA</text>
        <dbReference type="Rhea" id="RHEA:36683"/>
        <dbReference type="Rhea" id="RHEA-COMP:10131"/>
        <dbReference type="Rhea" id="RHEA-COMP:11032"/>
        <dbReference type="ChEBI" id="CHEBI:29950"/>
        <dbReference type="ChEBI" id="CHEBI:57287"/>
        <dbReference type="ChEBI" id="CHEBI:57379"/>
        <dbReference type="ChEBI" id="CHEBI:74151"/>
        <dbReference type="EC" id="2.3.1.225"/>
    </reaction>
</comment>
<keyword evidence="2 11" id="KW-0808">Transferase</keyword>
<evidence type="ECO:0000313" key="14">
    <source>
        <dbReference type="EMBL" id="KAK0513284.1"/>
    </source>
</evidence>
<comment type="subcellular location">
    <subcellularLocation>
        <location evidence="1">Membrane</location>
        <topology evidence="1">Multi-pass membrane protein</topology>
    </subcellularLocation>
</comment>
<proteinExistence type="inferred from homology"/>
<accession>A0AA39V5Z7</accession>
<keyword evidence="3 11" id="KW-0812">Transmembrane</keyword>
<dbReference type="EMBL" id="JAFEKC020000008">
    <property type="protein sequence ID" value="KAK0513284.1"/>
    <property type="molecule type" value="Genomic_DNA"/>
</dbReference>
<dbReference type="PROSITE" id="PS50216">
    <property type="entry name" value="DHHC"/>
    <property type="match status" value="1"/>
</dbReference>
<comment type="caution">
    <text evidence="14">The sequence shown here is derived from an EMBL/GenBank/DDBJ whole genome shotgun (WGS) entry which is preliminary data.</text>
</comment>
<evidence type="ECO:0000256" key="9">
    <source>
        <dbReference type="ARBA" id="ARBA00038298"/>
    </source>
</evidence>
<dbReference type="InterPro" id="IPR001594">
    <property type="entry name" value="Palmitoyltrfase_DHHC"/>
</dbReference>
<keyword evidence="6" id="KW-0564">Palmitate</keyword>
<organism evidence="14 15">
    <name type="scientific">Cladonia borealis</name>
    <dbReference type="NCBI Taxonomy" id="184061"/>
    <lineage>
        <taxon>Eukaryota</taxon>
        <taxon>Fungi</taxon>
        <taxon>Dikarya</taxon>
        <taxon>Ascomycota</taxon>
        <taxon>Pezizomycotina</taxon>
        <taxon>Lecanoromycetes</taxon>
        <taxon>OSLEUM clade</taxon>
        <taxon>Lecanoromycetidae</taxon>
        <taxon>Lecanorales</taxon>
        <taxon>Lecanorineae</taxon>
        <taxon>Cladoniaceae</taxon>
        <taxon>Cladonia</taxon>
    </lineage>
</organism>
<dbReference type="GO" id="GO:0016020">
    <property type="term" value="C:membrane"/>
    <property type="evidence" value="ECO:0007669"/>
    <property type="project" value="UniProtKB-SubCell"/>
</dbReference>
<dbReference type="Pfam" id="PF01529">
    <property type="entry name" value="DHHC"/>
    <property type="match status" value="1"/>
</dbReference>
<evidence type="ECO:0000256" key="12">
    <source>
        <dbReference type="SAM" id="MobiDB-lite"/>
    </source>
</evidence>
<gene>
    <name evidence="14" type="ORF">JMJ35_004270</name>
</gene>
<dbReference type="GO" id="GO:0005794">
    <property type="term" value="C:Golgi apparatus"/>
    <property type="evidence" value="ECO:0007669"/>
    <property type="project" value="TreeGrafter"/>
</dbReference>
<evidence type="ECO:0000256" key="4">
    <source>
        <dbReference type="ARBA" id="ARBA00022989"/>
    </source>
</evidence>
<feature type="region of interest" description="Disordered" evidence="12">
    <location>
        <begin position="401"/>
        <end position="472"/>
    </location>
</feature>
<dbReference type="GO" id="GO:0006612">
    <property type="term" value="P:protein targeting to membrane"/>
    <property type="evidence" value="ECO:0007669"/>
    <property type="project" value="TreeGrafter"/>
</dbReference>
<feature type="compositionally biased region" description="Basic and acidic residues" evidence="12">
    <location>
        <begin position="98"/>
        <end position="116"/>
    </location>
</feature>
<evidence type="ECO:0000256" key="8">
    <source>
        <dbReference type="ARBA" id="ARBA00023315"/>
    </source>
</evidence>
<evidence type="ECO:0000259" key="13">
    <source>
        <dbReference type="Pfam" id="PF01529"/>
    </source>
</evidence>
<dbReference type="PANTHER" id="PTHR22883">
    <property type="entry name" value="ZINC FINGER DHHC DOMAIN CONTAINING PROTEIN"/>
    <property type="match status" value="1"/>
</dbReference>
<dbReference type="PANTHER" id="PTHR22883:SF23">
    <property type="entry name" value="PALMITOYLTRANSFERASE ZDHHC6"/>
    <property type="match status" value="1"/>
</dbReference>
<sequence>MAQASFNHKAVNLWTSRIIPLILMGIVGYVTYVVIVLICVDYLLKPPTSLQAPRHGAAAAILVLYSILLLLIALTYFRLLYTVTYNPGYVPRGPQWHAQRERKTREKRQNGRDYRKAQSPVSSEGIEGDAITSSGDAFAPTTTEPAPGLRDFYSKDAFVCQGDGRPIWCSTCLNWKPDRTHHCREIERCVRKMDHFCPWVGGVVSETSFKFFTQFVAWTAIYCIFNLIVAAYFLAEYRRKTHTLNVQWLVVLCLGALFGLFTAGMTGSSLQFAIVNTTTIENLSRKTIVWTLALYMPKLPEATPGFRTISYSAGTTSEGSNTHTDHPSRGVRTFAILYTKPGENPFDLGPYKNFKSVFGDHWYDWLLPIRYSPCCNHDRQEGEFAMGPVVQRMRREAGIEFPAEVDEKSHRRRRHRRRRRRRRSSHSTGVKGIRTNQGEDMREKDASGIGNDRDEVELEEGLRRTNGTAYHS</sequence>
<evidence type="ECO:0000256" key="7">
    <source>
        <dbReference type="ARBA" id="ARBA00023288"/>
    </source>
</evidence>
<evidence type="ECO:0000256" key="1">
    <source>
        <dbReference type="ARBA" id="ARBA00004141"/>
    </source>
</evidence>
<reference evidence="14" key="1">
    <citation type="submission" date="2023-03" db="EMBL/GenBank/DDBJ databases">
        <title>Complete genome of Cladonia borealis.</title>
        <authorList>
            <person name="Park H."/>
        </authorList>
    </citation>
    <scope>NUCLEOTIDE SEQUENCE</scope>
    <source>
        <strain evidence="14">ANT050790</strain>
    </source>
</reference>
<dbReference type="AlphaFoldDB" id="A0AA39V5Z7"/>
<dbReference type="EC" id="2.3.1.225" evidence="11"/>
<dbReference type="Proteomes" id="UP001166286">
    <property type="component" value="Unassembled WGS sequence"/>
</dbReference>
<keyword evidence="8 11" id="KW-0012">Acyltransferase</keyword>
<evidence type="ECO:0000256" key="6">
    <source>
        <dbReference type="ARBA" id="ARBA00023139"/>
    </source>
</evidence>
<feature type="domain" description="Palmitoyltransferase DHHC" evidence="13">
    <location>
        <begin position="168"/>
        <end position="284"/>
    </location>
</feature>
<feature type="compositionally biased region" description="Basic and acidic residues" evidence="12">
    <location>
        <begin position="437"/>
        <end position="446"/>
    </location>
</feature>
<evidence type="ECO:0000256" key="2">
    <source>
        <dbReference type="ARBA" id="ARBA00022679"/>
    </source>
</evidence>
<feature type="compositionally biased region" description="Basic residues" evidence="12">
    <location>
        <begin position="410"/>
        <end position="425"/>
    </location>
</feature>
<evidence type="ECO:0000256" key="10">
    <source>
        <dbReference type="ARBA" id="ARBA00048048"/>
    </source>
</evidence>
<dbReference type="GO" id="GO:0005783">
    <property type="term" value="C:endoplasmic reticulum"/>
    <property type="evidence" value="ECO:0007669"/>
    <property type="project" value="TreeGrafter"/>
</dbReference>
<keyword evidence="7" id="KW-0449">Lipoprotein</keyword>
<evidence type="ECO:0000313" key="15">
    <source>
        <dbReference type="Proteomes" id="UP001166286"/>
    </source>
</evidence>
<feature type="transmembrane region" description="Helical" evidence="11">
    <location>
        <begin position="56"/>
        <end position="77"/>
    </location>
</feature>
<feature type="transmembrane region" description="Helical" evidence="11">
    <location>
        <begin position="18"/>
        <end position="44"/>
    </location>
</feature>
<dbReference type="InterPro" id="IPR039859">
    <property type="entry name" value="PFA4/ZDH16/20/ERF2-like"/>
</dbReference>
<keyword evidence="5 11" id="KW-0472">Membrane</keyword>
<comment type="domain">
    <text evidence="11">The DHHC domain is required for palmitoyltransferase activity.</text>
</comment>
<keyword evidence="4 11" id="KW-1133">Transmembrane helix</keyword>
<feature type="transmembrane region" description="Helical" evidence="11">
    <location>
        <begin position="246"/>
        <end position="265"/>
    </location>
</feature>
<evidence type="ECO:0000256" key="11">
    <source>
        <dbReference type="RuleBase" id="RU079119"/>
    </source>
</evidence>
<feature type="region of interest" description="Disordered" evidence="12">
    <location>
        <begin position="96"/>
        <end position="139"/>
    </location>
</feature>
<evidence type="ECO:0000256" key="3">
    <source>
        <dbReference type="ARBA" id="ARBA00022692"/>
    </source>
</evidence>
<name>A0AA39V5Z7_9LECA</name>